<dbReference type="InterPro" id="IPR027417">
    <property type="entry name" value="P-loop_NTPase"/>
</dbReference>
<evidence type="ECO:0000313" key="6">
    <source>
        <dbReference type="EMBL" id="NMG76330.1"/>
    </source>
</evidence>
<keyword evidence="1" id="KW-1133">Transmembrane helix</keyword>
<feature type="domain" description="Type VI secretion system component TssM1 N-terminal" evidence="4">
    <location>
        <begin position="186"/>
        <end position="442"/>
    </location>
</feature>
<dbReference type="NCBIfam" id="TIGR03348">
    <property type="entry name" value="VI_IcmF"/>
    <property type="match status" value="1"/>
</dbReference>
<dbReference type="RefSeq" id="WP_169261471.1">
    <property type="nucleotide sequence ID" value="NZ_WTVQ01000030.1"/>
</dbReference>
<dbReference type="InterPro" id="IPR053156">
    <property type="entry name" value="T6SS_TssM-like"/>
</dbReference>
<dbReference type="InterPro" id="IPR009612">
    <property type="entry name" value="IcmF-rel"/>
</dbReference>
<dbReference type="InterPro" id="IPR025743">
    <property type="entry name" value="TssM1_N"/>
</dbReference>
<keyword evidence="1" id="KW-0812">Transmembrane</keyword>
<dbReference type="InterPro" id="IPR048677">
    <property type="entry name" value="TssM1_hel"/>
</dbReference>
<evidence type="ECO:0000259" key="4">
    <source>
        <dbReference type="Pfam" id="PF14331"/>
    </source>
</evidence>
<dbReference type="Pfam" id="PF21070">
    <property type="entry name" value="IcmF_helical"/>
    <property type="match status" value="1"/>
</dbReference>
<feature type="transmembrane region" description="Helical" evidence="1">
    <location>
        <begin position="435"/>
        <end position="456"/>
    </location>
</feature>
<evidence type="ECO:0000259" key="3">
    <source>
        <dbReference type="Pfam" id="PF06761"/>
    </source>
</evidence>
<accession>A0ABX1QH26</accession>
<protein>
    <submittedName>
        <fullName evidence="6">Type VI secretion system membrane subunit TssM</fullName>
    </submittedName>
</protein>
<dbReference type="InterPro" id="IPR010623">
    <property type="entry name" value="IcmF_C"/>
</dbReference>
<evidence type="ECO:0000259" key="2">
    <source>
        <dbReference type="Pfam" id="PF06744"/>
    </source>
</evidence>
<evidence type="ECO:0000256" key="1">
    <source>
        <dbReference type="SAM" id="Phobius"/>
    </source>
</evidence>
<feature type="transmembrane region" description="Helical" evidence="1">
    <location>
        <begin position="12"/>
        <end position="30"/>
    </location>
</feature>
<dbReference type="EMBL" id="WTVQ01000030">
    <property type="protein sequence ID" value="NMG76330.1"/>
    <property type="molecule type" value="Genomic_DNA"/>
</dbReference>
<keyword evidence="1" id="KW-0472">Membrane</keyword>
<dbReference type="SUPFAM" id="SSF52540">
    <property type="entry name" value="P-loop containing nucleoside triphosphate hydrolases"/>
    <property type="match status" value="1"/>
</dbReference>
<name>A0ABX1QH26_9RHOO</name>
<dbReference type="Pfam" id="PF06744">
    <property type="entry name" value="IcmF_C"/>
    <property type="match status" value="1"/>
</dbReference>
<evidence type="ECO:0000313" key="7">
    <source>
        <dbReference type="Proteomes" id="UP000648984"/>
    </source>
</evidence>
<dbReference type="Proteomes" id="UP000648984">
    <property type="component" value="Unassembled WGS sequence"/>
</dbReference>
<comment type="caution">
    <text evidence="6">The sequence shown here is derived from an EMBL/GenBank/DDBJ whole genome shotgun (WGS) entry which is preliminary data.</text>
</comment>
<proteinExistence type="predicted"/>
<keyword evidence="7" id="KW-1185">Reference proteome</keyword>
<feature type="domain" description="Type VI secretion system IcmF C-terminal" evidence="2">
    <location>
        <begin position="1105"/>
        <end position="1205"/>
    </location>
</feature>
<dbReference type="PANTHER" id="PTHR36153:SF1">
    <property type="entry name" value="TYPE VI SECRETION SYSTEM COMPONENT TSSM1"/>
    <property type="match status" value="1"/>
</dbReference>
<reference evidence="6 7" key="1">
    <citation type="submission" date="2019-12" db="EMBL/GenBank/DDBJ databases">
        <title>Comparative genomics gives insights into the taxonomy of the Azoarcus-Aromatoleum group and reveals separate origins of nif in the plant-associated Azoarcus and non-plant-associated Aromatoleum sub-groups.</title>
        <authorList>
            <person name="Lafos M."/>
            <person name="Maluk M."/>
            <person name="Batista M."/>
            <person name="Junghare M."/>
            <person name="Carmona M."/>
            <person name="Faoro H."/>
            <person name="Cruz L.M."/>
            <person name="Battistoni F."/>
            <person name="De Souza E."/>
            <person name="Pedrosa F."/>
            <person name="Chen W.-M."/>
            <person name="Poole P.S."/>
            <person name="Dixon R.A."/>
            <person name="James E.K."/>
        </authorList>
    </citation>
    <scope>NUCLEOTIDE SEQUENCE [LARGE SCALE GENOMIC DNA]</scope>
    <source>
        <strain evidence="6 7">22Lin</strain>
    </source>
</reference>
<dbReference type="PANTHER" id="PTHR36153">
    <property type="entry name" value="INNER MEMBRANE PROTEIN-RELATED"/>
    <property type="match status" value="1"/>
</dbReference>
<organism evidence="6 7">
    <name type="scientific">Aromatoleum diolicum</name>
    <dbReference type="NCBI Taxonomy" id="75796"/>
    <lineage>
        <taxon>Bacteria</taxon>
        <taxon>Pseudomonadati</taxon>
        <taxon>Pseudomonadota</taxon>
        <taxon>Betaproteobacteria</taxon>
        <taxon>Rhodocyclales</taxon>
        <taxon>Rhodocyclaceae</taxon>
        <taxon>Aromatoleum</taxon>
    </lineage>
</organism>
<feature type="domain" description="Type VI secretion system component TssM1 helical" evidence="5">
    <location>
        <begin position="989"/>
        <end position="1078"/>
    </location>
</feature>
<dbReference type="Pfam" id="PF06761">
    <property type="entry name" value="IcmF-related"/>
    <property type="match status" value="1"/>
</dbReference>
<gene>
    <name evidence="6" type="primary">tssM</name>
    <name evidence="6" type="ORF">GPA25_16340</name>
</gene>
<dbReference type="InterPro" id="IPR017731">
    <property type="entry name" value="TssM1-like"/>
</dbReference>
<dbReference type="Pfam" id="PF14331">
    <property type="entry name" value="IcmF-related_N"/>
    <property type="match status" value="1"/>
</dbReference>
<feature type="transmembrane region" description="Helical" evidence="1">
    <location>
        <begin position="36"/>
        <end position="57"/>
    </location>
</feature>
<evidence type="ECO:0000259" key="5">
    <source>
        <dbReference type="Pfam" id="PF21070"/>
    </source>
</evidence>
<sequence length="1265" mass="139240">MSAIRSFLTDSRTLSFIGIAALTAFFFLGANTLKVAVTWAIVASGVILVTWIAVWAWRRRQAGVASDALEHMLERQATHRPDSSNHSKTEIDALRKRMTEAVRTIKTSRLGQVSGRSALYELPWYITIGNPAAGKSTAVVNSGLKFPFADGAGSVIKGIGGTRNCDWFFTSEGILLDTAGRYSVHEEDRSEWLGFLDLLKKNRPRAPINGIIVTVSIGELIGNPPSFAIALAKNLRQRVQELTERLEVFAPVYVMFSKADLIHGFNEFFQDVDWNERDRVWGATLPDETGARQDAIEQFDRRFDELYEGLREVSVAQMSIARGERMPPGLLTFPLEFAAIKPALRSFLATLFEDNPFQFKPIFRGFYITSAIQSGETRSASSERVEKRFGLAGDGPSIARISSSNGFFLKDLFSKVIFADKNLVRHYANRQKQRIRYAAFLASITLLGLALGGWSWSYANNRTLTENIRADLDKAIRVQEGRIDLQSRLEALEILQDRIRQLEQFDANRPLSLSLGLFQGDELKTKLLSEYYKGISEVMLKPVADSLEAFLAEVNRQADQLSPIDTAASSVATTKPARKPYQDASPTNVEDAYNALKTYLMLGSREHTEVGHLSDQIARFWRSWLEANRGTMSREQMIASAERVLSFHLQHADDPAWPVIANNLSVIDQARDNLKHVVRGMPALERVYAEIKARASTRFPPVTVATVVGPENAELVVGSRVISGTFTVEAWRGYIQSAVRDAATNELQRTDWVLKTSTRDDLSLAGSPEQIQKTLVGLYKKEYADEWKQFVMGVSVSAFDDFPGAIAAMNRLGDPQSSPIGKLMQTLFEQTSWDNPTMANVGAERAQKGFIEWFKNSILRMSPARVEVDVHVNANRLEVPMGPIGQEFAGVARLLAPRDGAETILNTYLKQLSGIRTRLNLLKNQGDPGPGAIKLLTETIEGGNSELADTLRFVDEQMLNAIPDAQRMVIRPLLVRPLLQTFAAVVKPGERELNKIWLAHVYDPFRTKLAGKYPFSPAANLEATPAEIAQIFGPGGVIAKYAETSMGALIVRRGDHIAARTWGDLGVHIRPDFIAGLPQWVGSLEGGAASGGTGTAPATQAQTTFRLLPLPSPGTTEYTIEIDGQKLRYRNGAAQWATFVWPNPAGAPGARIIATAFDGREIEIASFSGRFGLEKLINSAERMRRPDGSFQLSWQAENITVPLGIQIISSPQAHTVADTAKTKGLDGITLPASVAGETVEEQQAPPLASSGMVVAGSTNGRVAHQ</sequence>
<feature type="domain" description="IcmF-related" evidence="3">
    <location>
        <begin position="489"/>
        <end position="832"/>
    </location>
</feature>